<reference evidence="2" key="1">
    <citation type="submission" date="2014-09" db="EMBL/GenBank/DDBJ databases">
        <authorList>
            <person name="Mudge J."/>
            <person name="Ramaraj T."/>
            <person name="Lindquist I.E."/>
            <person name="Bharti A.K."/>
            <person name="Sundararajan A."/>
            <person name="Cameron C.T."/>
            <person name="Woodward J.E."/>
            <person name="May G.D."/>
            <person name="Brubaker C."/>
            <person name="Broadhvest J."/>
            <person name="Wilkins T.A."/>
        </authorList>
    </citation>
    <scope>NUCLEOTIDE SEQUENCE</scope>
    <source>
        <strain evidence="2">cv. AKA8401</strain>
    </source>
</reference>
<accession>A0A0B0N3G0</accession>
<protein>
    <submittedName>
        <fullName evidence="1">Uncharacterized protein</fullName>
    </submittedName>
</protein>
<name>A0A0B0N3G0_GOSAR</name>
<comment type="caution">
    <text evidence="1">The sequence shown here is derived from an EMBL/GenBank/DDBJ whole genome shotgun (WGS) entry which is preliminary data.</text>
</comment>
<keyword evidence="2" id="KW-1185">Reference proteome</keyword>
<dbReference type="Proteomes" id="UP000032142">
    <property type="component" value="Unassembled WGS sequence"/>
</dbReference>
<evidence type="ECO:0000313" key="1">
    <source>
        <dbReference type="EMBL" id="KHG07182.1"/>
    </source>
</evidence>
<sequence length="31" mass="3870">MCKIKHLRRIMITKHEETQKSRRKLKGDLQY</sequence>
<gene>
    <name evidence="1" type="ORF">F383_13375</name>
</gene>
<dbReference type="AlphaFoldDB" id="A0A0B0N3G0"/>
<proteinExistence type="predicted"/>
<dbReference type="EMBL" id="JRRC01469286">
    <property type="protein sequence ID" value="KHG07182.1"/>
    <property type="molecule type" value="Genomic_DNA"/>
</dbReference>
<organism evidence="1 2">
    <name type="scientific">Gossypium arboreum</name>
    <name type="common">Tree cotton</name>
    <name type="synonym">Gossypium nanking</name>
    <dbReference type="NCBI Taxonomy" id="29729"/>
    <lineage>
        <taxon>Eukaryota</taxon>
        <taxon>Viridiplantae</taxon>
        <taxon>Streptophyta</taxon>
        <taxon>Embryophyta</taxon>
        <taxon>Tracheophyta</taxon>
        <taxon>Spermatophyta</taxon>
        <taxon>Magnoliopsida</taxon>
        <taxon>eudicotyledons</taxon>
        <taxon>Gunneridae</taxon>
        <taxon>Pentapetalae</taxon>
        <taxon>rosids</taxon>
        <taxon>malvids</taxon>
        <taxon>Malvales</taxon>
        <taxon>Malvaceae</taxon>
        <taxon>Malvoideae</taxon>
        <taxon>Gossypium</taxon>
    </lineage>
</organism>
<evidence type="ECO:0000313" key="2">
    <source>
        <dbReference type="Proteomes" id="UP000032142"/>
    </source>
</evidence>